<feature type="compositionally biased region" description="Basic and acidic residues" evidence="1">
    <location>
        <begin position="104"/>
        <end position="113"/>
    </location>
</feature>
<accession>A0A8R1DPV4</accession>
<dbReference type="Proteomes" id="UP000005237">
    <property type="component" value="Unassembled WGS sequence"/>
</dbReference>
<evidence type="ECO:0000256" key="2">
    <source>
        <dbReference type="SAM" id="Phobius"/>
    </source>
</evidence>
<reference evidence="3" key="2">
    <citation type="submission" date="2022-06" db="UniProtKB">
        <authorList>
            <consortium name="EnsemblMetazoa"/>
        </authorList>
    </citation>
    <scope>IDENTIFICATION</scope>
    <source>
        <strain evidence="3">DF5081</strain>
    </source>
</reference>
<name>A0A8R1DPV4_CAEJA</name>
<dbReference type="AlphaFoldDB" id="A0A8R1DPV4"/>
<protein>
    <submittedName>
        <fullName evidence="3">Uncharacterized protein</fullName>
    </submittedName>
</protein>
<organism evidence="3 4">
    <name type="scientific">Caenorhabditis japonica</name>
    <dbReference type="NCBI Taxonomy" id="281687"/>
    <lineage>
        <taxon>Eukaryota</taxon>
        <taxon>Metazoa</taxon>
        <taxon>Ecdysozoa</taxon>
        <taxon>Nematoda</taxon>
        <taxon>Chromadorea</taxon>
        <taxon>Rhabditida</taxon>
        <taxon>Rhabditina</taxon>
        <taxon>Rhabditomorpha</taxon>
        <taxon>Rhabditoidea</taxon>
        <taxon>Rhabditidae</taxon>
        <taxon>Peloderinae</taxon>
        <taxon>Caenorhabditis</taxon>
    </lineage>
</organism>
<keyword evidence="2" id="KW-0812">Transmembrane</keyword>
<sequence length="144" mass="16030">MVVRLKRSMLYATFYAKFQDVVDEVTASPTIKKMGTESVDPFNLDNIGDGYDVWTRGETQLLVLAVILVILTLLFAAIVALDCGRRAPIILHSDTLRDIVRHGATRPRNERSHPNNQDNIKAPPVSYLAPPPYADRRSSTALPV</sequence>
<evidence type="ECO:0000313" key="3">
    <source>
        <dbReference type="EnsemblMetazoa" id="CJA08887.1"/>
    </source>
</evidence>
<evidence type="ECO:0000256" key="1">
    <source>
        <dbReference type="SAM" id="MobiDB-lite"/>
    </source>
</evidence>
<proteinExistence type="predicted"/>
<reference evidence="4" key="1">
    <citation type="submission" date="2010-08" db="EMBL/GenBank/DDBJ databases">
        <authorList>
            <consortium name="Caenorhabditis japonica Sequencing Consortium"/>
            <person name="Wilson R.K."/>
        </authorList>
    </citation>
    <scope>NUCLEOTIDE SEQUENCE [LARGE SCALE GENOMIC DNA]</scope>
    <source>
        <strain evidence="4">DF5081</strain>
    </source>
</reference>
<feature type="transmembrane region" description="Helical" evidence="2">
    <location>
        <begin position="61"/>
        <end position="81"/>
    </location>
</feature>
<keyword evidence="2" id="KW-0472">Membrane</keyword>
<evidence type="ECO:0000313" key="4">
    <source>
        <dbReference type="Proteomes" id="UP000005237"/>
    </source>
</evidence>
<keyword evidence="2" id="KW-1133">Transmembrane helix</keyword>
<dbReference type="EnsemblMetazoa" id="CJA08887.1">
    <property type="protein sequence ID" value="CJA08887.1"/>
    <property type="gene ID" value="WBGene00128089"/>
</dbReference>
<feature type="region of interest" description="Disordered" evidence="1">
    <location>
        <begin position="104"/>
        <end position="144"/>
    </location>
</feature>
<keyword evidence="4" id="KW-1185">Reference proteome</keyword>